<feature type="region of interest" description="Disordered" evidence="1">
    <location>
        <begin position="161"/>
        <end position="219"/>
    </location>
</feature>
<gene>
    <name evidence="2" type="ORF">RhiXN_03994</name>
</gene>
<reference evidence="2" key="1">
    <citation type="submission" date="2020-05" db="EMBL/GenBank/DDBJ databases">
        <title>Evolutionary and genomic comparisons of hybrid uninucleate and nonhybrid Rhizoctonia fungi.</title>
        <authorList>
            <person name="Li C."/>
            <person name="Chen X."/>
        </authorList>
    </citation>
    <scope>NUCLEOTIDE SEQUENCE</scope>
    <source>
        <strain evidence="2">AG-1 IA</strain>
    </source>
</reference>
<feature type="compositionally biased region" description="Polar residues" evidence="1">
    <location>
        <begin position="105"/>
        <end position="115"/>
    </location>
</feature>
<dbReference type="KEGG" id="rsx:RhiXN_03994"/>
<evidence type="ECO:0000256" key="1">
    <source>
        <dbReference type="SAM" id="MobiDB-lite"/>
    </source>
</evidence>
<feature type="region of interest" description="Disordered" evidence="1">
    <location>
        <begin position="566"/>
        <end position="591"/>
    </location>
</feature>
<feature type="region of interest" description="Disordered" evidence="1">
    <location>
        <begin position="706"/>
        <end position="753"/>
    </location>
</feature>
<evidence type="ECO:0000313" key="2">
    <source>
        <dbReference type="EMBL" id="QRW15993.1"/>
    </source>
</evidence>
<feature type="compositionally biased region" description="Basic and acidic residues" evidence="1">
    <location>
        <begin position="661"/>
        <end position="678"/>
    </location>
</feature>
<dbReference type="EMBL" id="CP059658">
    <property type="protein sequence ID" value="QRW15993.1"/>
    <property type="molecule type" value="Genomic_DNA"/>
</dbReference>
<sequence>MQQDRHRRHRDDSGDHLVLRNFDGSYNAHGGPSEGPRRFKRLLSLTGRPVPIESDDGPPAQVSSSPTRPNRKKESSKHRERVEPDTHSRILGEKAQRFTVMLRVTASSLRNPSKTSQKKPHAHTGPTKIALPWAKWKNFILCTQTRLLNLNIWSLTTTFHTAQSGNTRPGSPTRKMSSQSTHQVKASVPDTKYDGWRRSRAGAPRRPSQTLLASPPSNGNQYADEAPIMDDPPIFTTDPQEYDQELPGMATPCLLRIISLPLNRHLVVPQQWPPEPDLSPVPAPVAPRTPVSEPVTERTSVHIHIVHGPRIPSPAPARATATPTPDSPRPPVVSASPALASGPPPLIRIYSPPAISMPIPVPAPAPSPRVLPLKIERQLPSEPSEPPEPRPRSPSFRFEHHRPSFTTPDLHQTPPIQTPRAHTPIWKTIFKSIQSTPSRANRTATMILEVRSPVPDTPHMYFLGGNSYIDESRSHGQRSFRSYFSYRPGSWPRTLFPCTIREYRVSERPPTGSMLSNRPMPRHIAGLSESEHQMRQQNRQTGSEMSGSSLLRSAWTAYRLSDFSHSTPITPVDTGSSHTTRPRPDPSKELPAWYPREQMARNPTLPVPPERESRGPKIGQEAWVGAQVPMTPKDDSMPTPPVLPPKPVVPHVPEPEVQPSGEKKRVPKYRIEQDERGHPVLVPEPGSDDSRWTVFEIGGVEFKRAPGDSARATHWMPKRLSGLRRSEVRSQAHQYSESPAPVHAPLEGRQYNA</sequence>
<feature type="region of interest" description="Disordered" evidence="1">
    <location>
        <begin position="307"/>
        <end position="339"/>
    </location>
</feature>
<proteinExistence type="predicted"/>
<feature type="region of interest" description="Disordered" evidence="1">
    <location>
        <begin position="1"/>
        <end position="126"/>
    </location>
</feature>
<accession>A0A8H8NNX3</accession>
<dbReference type="Proteomes" id="UP000650533">
    <property type="component" value="Chromosome 1"/>
</dbReference>
<feature type="compositionally biased region" description="Polar residues" evidence="1">
    <location>
        <begin position="209"/>
        <end position="219"/>
    </location>
</feature>
<feature type="compositionally biased region" description="Basic and acidic residues" evidence="1">
    <location>
        <begin position="387"/>
        <end position="402"/>
    </location>
</feature>
<feature type="compositionally biased region" description="Polar residues" evidence="1">
    <location>
        <begin position="566"/>
        <end position="579"/>
    </location>
</feature>
<organism evidence="2 3">
    <name type="scientific">Rhizoctonia solani</name>
    <dbReference type="NCBI Taxonomy" id="456999"/>
    <lineage>
        <taxon>Eukaryota</taxon>
        <taxon>Fungi</taxon>
        <taxon>Dikarya</taxon>
        <taxon>Basidiomycota</taxon>
        <taxon>Agaricomycotina</taxon>
        <taxon>Agaricomycetes</taxon>
        <taxon>Cantharellales</taxon>
        <taxon>Ceratobasidiaceae</taxon>
        <taxon>Rhizoctonia</taxon>
    </lineage>
</organism>
<protein>
    <submittedName>
        <fullName evidence="2">Uncharacterized protein</fullName>
    </submittedName>
</protein>
<feature type="region of interest" description="Disordered" evidence="1">
    <location>
        <begin position="378"/>
        <end position="420"/>
    </location>
</feature>
<feature type="region of interest" description="Disordered" evidence="1">
    <location>
        <begin position="650"/>
        <end position="690"/>
    </location>
</feature>
<dbReference type="RefSeq" id="XP_043176230.1">
    <property type="nucleotide sequence ID" value="XM_043323811.1"/>
</dbReference>
<evidence type="ECO:0000313" key="3">
    <source>
        <dbReference type="Proteomes" id="UP000650533"/>
    </source>
</evidence>
<dbReference type="AlphaFoldDB" id="A0A8H8NNX3"/>
<dbReference type="GeneID" id="67026274"/>
<feature type="compositionally biased region" description="Basic and acidic residues" evidence="1">
    <location>
        <begin position="80"/>
        <end position="96"/>
    </location>
</feature>
<feature type="compositionally biased region" description="Basic residues" evidence="1">
    <location>
        <begin position="69"/>
        <end position="79"/>
    </location>
</feature>
<feature type="compositionally biased region" description="Polar residues" evidence="1">
    <location>
        <begin position="161"/>
        <end position="184"/>
    </location>
</feature>
<name>A0A8H8NNX3_9AGAM</name>